<evidence type="ECO:0000256" key="5">
    <source>
        <dbReference type="SAM" id="MobiDB-lite"/>
    </source>
</evidence>
<dbReference type="PANTHER" id="PTHR42978:SF6">
    <property type="entry name" value="QUORUM-QUENCHING LACTONASE YTNP-RELATED"/>
    <property type="match status" value="1"/>
</dbReference>
<dbReference type="Pfam" id="PF00753">
    <property type="entry name" value="Lactamase_B"/>
    <property type="match status" value="1"/>
</dbReference>
<proteinExistence type="inferred from homology"/>
<dbReference type="Gene3D" id="3.40.50.720">
    <property type="entry name" value="NAD(P)-binding Rossmann-like Domain"/>
    <property type="match status" value="1"/>
</dbReference>
<evidence type="ECO:0000256" key="2">
    <source>
        <dbReference type="ARBA" id="ARBA00022723"/>
    </source>
</evidence>
<evidence type="ECO:0000256" key="4">
    <source>
        <dbReference type="ARBA" id="ARBA00022833"/>
    </source>
</evidence>
<dbReference type="EMBL" id="UGKR01000003">
    <property type="protein sequence ID" value="STS90279.1"/>
    <property type="molecule type" value="Genomic_DNA"/>
</dbReference>
<name>A0A7H4MIX9_KLEVA</name>
<evidence type="ECO:0000256" key="1">
    <source>
        <dbReference type="ARBA" id="ARBA00007749"/>
    </source>
</evidence>
<dbReference type="InterPro" id="IPR036866">
    <property type="entry name" value="RibonucZ/Hydroxyglut_hydro"/>
</dbReference>
<dbReference type="SUPFAM" id="SSF51735">
    <property type="entry name" value="NAD(P)-binding Rossmann-fold domains"/>
    <property type="match status" value="1"/>
</dbReference>
<dbReference type="CDD" id="cd16277">
    <property type="entry name" value="metallo-hydrolase-like_MBL-fold"/>
    <property type="match status" value="1"/>
</dbReference>
<dbReference type="Gene3D" id="3.60.15.10">
    <property type="entry name" value="Ribonuclease Z/Hydroxyacylglutathione hydrolase-like"/>
    <property type="match status" value="1"/>
</dbReference>
<dbReference type="InterPro" id="IPR001279">
    <property type="entry name" value="Metallo-B-lactamas"/>
</dbReference>
<comment type="similarity">
    <text evidence="1">Belongs to the metallo-beta-lactamase superfamily.</text>
</comment>
<dbReference type="SMART" id="SM00849">
    <property type="entry name" value="Lactamase_B"/>
    <property type="match status" value="1"/>
</dbReference>
<feature type="domain" description="Metallo-beta-lactamase" evidence="6">
    <location>
        <begin position="46"/>
        <end position="247"/>
    </location>
</feature>
<comment type="caution">
    <text evidence="7">The sequence shown here is derived from an EMBL/GenBank/DDBJ whole genome shotgun (WGS) entry which is preliminary data.</text>
</comment>
<protein>
    <submittedName>
        <fullName evidence="7">Beta-lactamase-like protein</fullName>
    </submittedName>
</protein>
<feature type="compositionally biased region" description="Polar residues" evidence="5">
    <location>
        <begin position="357"/>
        <end position="366"/>
    </location>
</feature>
<dbReference type="AlphaFoldDB" id="A0A7H4MIX9"/>
<evidence type="ECO:0000313" key="8">
    <source>
        <dbReference type="Proteomes" id="UP000254545"/>
    </source>
</evidence>
<dbReference type="InterPro" id="IPR036291">
    <property type="entry name" value="NAD(P)-bd_dom_sf"/>
</dbReference>
<dbReference type="PANTHER" id="PTHR42978">
    <property type="entry name" value="QUORUM-QUENCHING LACTONASE YTNP-RELATED-RELATED"/>
    <property type="match status" value="1"/>
</dbReference>
<dbReference type="SUPFAM" id="SSF56281">
    <property type="entry name" value="Metallo-hydrolase/oxidoreductase"/>
    <property type="match status" value="1"/>
</dbReference>
<dbReference type="Proteomes" id="UP000254545">
    <property type="component" value="Unassembled WGS sequence"/>
</dbReference>
<keyword evidence="2" id="KW-0479">Metal-binding</keyword>
<dbReference type="GO" id="GO:0016787">
    <property type="term" value="F:hydrolase activity"/>
    <property type="evidence" value="ECO:0007669"/>
    <property type="project" value="UniProtKB-KW"/>
</dbReference>
<keyword evidence="4" id="KW-0862">Zinc</keyword>
<organism evidence="7 8">
    <name type="scientific">Klebsiella variicola</name>
    <dbReference type="NCBI Taxonomy" id="244366"/>
    <lineage>
        <taxon>Bacteria</taxon>
        <taxon>Pseudomonadati</taxon>
        <taxon>Pseudomonadota</taxon>
        <taxon>Gammaproteobacteria</taxon>
        <taxon>Enterobacterales</taxon>
        <taxon>Enterobacteriaceae</taxon>
        <taxon>Klebsiella/Raoultella group</taxon>
        <taxon>Klebsiella</taxon>
        <taxon>Klebsiella pneumoniae complex</taxon>
    </lineage>
</organism>
<accession>A0A7H4MIX9</accession>
<evidence type="ECO:0000256" key="3">
    <source>
        <dbReference type="ARBA" id="ARBA00022801"/>
    </source>
</evidence>
<sequence length="373" mass="41186">MQTYQTGDSLIFKVPEREMTLQPAALYPQAFPVAEADNVIQSIALSIHSWVVQTPYDLIVIDTATGNGRERGGNPLYHQLNTPYLENLRAAGVNPEDVTLVLLTHLHTDHVGWNTVWQDDRWVPLFPNARYLCSAKELTRVKNSERYRALWLDSLLPVIEAGQLETVDVAARPRVGGRIAFVPTPGHSPDHAALILAAGDDYACFSGDLLHSPLQFAHPAVELSVSAAIPGRRKPRDREMMAWGASHHAQWFTGHFAGSSCGWLEEDKQGDYRWREAGNRLQIRGTVMNNAQSVLVFGATGQQGGSVARALLHRGLAGSGAGQGSFSPPRPSRWRHGEPSWWWVPLKTGRQCDRQWPGSTASSASSPVRREGR</sequence>
<feature type="region of interest" description="Disordered" evidence="5">
    <location>
        <begin position="318"/>
        <end position="338"/>
    </location>
</feature>
<dbReference type="InterPro" id="IPR051013">
    <property type="entry name" value="MBL_superfamily_lactonases"/>
</dbReference>
<evidence type="ECO:0000313" key="7">
    <source>
        <dbReference type="EMBL" id="STS90279.1"/>
    </source>
</evidence>
<dbReference type="GO" id="GO:0046872">
    <property type="term" value="F:metal ion binding"/>
    <property type="evidence" value="ECO:0007669"/>
    <property type="project" value="UniProtKB-KW"/>
</dbReference>
<keyword evidence="3" id="KW-0378">Hydrolase</keyword>
<reference evidence="7 8" key="1">
    <citation type="submission" date="2018-06" db="EMBL/GenBank/DDBJ databases">
        <authorList>
            <consortium name="Pathogen Informatics"/>
            <person name="Doyle S."/>
        </authorList>
    </citation>
    <scope>NUCLEOTIDE SEQUENCE [LARGE SCALE GENOMIC DNA]</scope>
    <source>
        <strain evidence="7 8">NCTC9177</strain>
    </source>
</reference>
<gene>
    <name evidence="7" type="primary">ytnP</name>
    <name evidence="7" type="ORF">NCTC9177_04173</name>
</gene>
<feature type="region of interest" description="Disordered" evidence="5">
    <location>
        <begin position="352"/>
        <end position="373"/>
    </location>
</feature>
<evidence type="ECO:0000259" key="6">
    <source>
        <dbReference type="SMART" id="SM00849"/>
    </source>
</evidence>